<feature type="signal peptide" evidence="2">
    <location>
        <begin position="1"/>
        <end position="23"/>
    </location>
</feature>
<dbReference type="OrthoDB" id="3742379at2"/>
<name>A0A4R4P515_9ACTN</name>
<dbReference type="Proteomes" id="UP000295075">
    <property type="component" value="Unassembled WGS sequence"/>
</dbReference>
<evidence type="ECO:0000313" key="3">
    <source>
        <dbReference type="EMBL" id="TDC15152.1"/>
    </source>
</evidence>
<keyword evidence="4" id="KW-1185">Reference proteome</keyword>
<sequence length="333" mass="35574">MLTRLLGVGLLISFALSVQPSWADPAPDQPDCRRNVSTGECQLSVGDEPAPPGKSDGKKPVSAGESGCFFKGEKLPCRTADGFFDAASGCYLTPQDSPSTLTGDGTPYKPGTKFYRCWVILDVVGGRPEGIERFESVIREPGEPATIDPREAARQVVETMSFVAPRLGLSPYLQSATREGIVNVPVWMWVADPGQTTTGPQTKRATLGGVTIEATGTVDRIEWSMGGGKVVTCKGAGTPFRRADAVGKSLKEIADSPTCGHRYQKTSRCEKAGSFQVSATAYWNVHWTGGGMEGDIPLNFTRSVPLRVTDLRPVLVDADGDPVKVAPLPRRCG</sequence>
<protein>
    <recommendedName>
        <fullName evidence="5">ATP/GTP-binding protein</fullName>
    </recommendedName>
</protein>
<dbReference type="EMBL" id="SMKA01000348">
    <property type="protein sequence ID" value="TDC15152.1"/>
    <property type="molecule type" value="Genomic_DNA"/>
</dbReference>
<evidence type="ECO:0008006" key="5">
    <source>
        <dbReference type="Google" id="ProtNLM"/>
    </source>
</evidence>
<dbReference type="AlphaFoldDB" id="A0A4R4P515"/>
<evidence type="ECO:0000256" key="2">
    <source>
        <dbReference type="SAM" id="SignalP"/>
    </source>
</evidence>
<evidence type="ECO:0000256" key="1">
    <source>
        <dbReference type="SAM" id="MobiDB-lite"/>
    </source>
</evidence>
<feature type="chain" id="PRO_5020606356" description="ATP/GTP-binding protein" evidence="2">
    <location>
        <begin position="24"/>
        <end position="333"/>
    </location>
</feature>
<accession>A0A4R4P515</accession>
<gene>
    <name evidence="3" type="ORF">E1261_40855</name>
</gene>
<evidence type="ECO:0000313" key="4">
    <source>
        <dbReference type="Proteomes" id="UP000295075"/>
    </source>
</evidence>
<comment type="caution">
    <text evidence="3">The sequence shown here is derived from an EMBL/GenBank/DDBJ whole genome shotgun (WGS) entry which is preliminary data.</text>
</comment>
<keyword evidence="2" id="KW-0732">Signal</keyword>
<dbReference type="RefSeq" id="WP_132415134.1">
    <property type="nucleotide sequence ID" value="NZ_SMKA01000348.1"/>
</dbReference>
<proteinExistence type="predicted"/>
<organism evidence="3 4">
    <name type="scientific">Kribbella albertanoniae</name>
    <dbReference type="NCBI Taxonomy" id="1266829"/>
    <lineage>
        <taxon>Bacteria</taxon>
        <taxon>Bacillati</taxon>
        <taxon>Actinomycetota</taxon>
        <taxon>Actinomycetes</taxon>
        <taxon>Propionibacteriales</taxon>
        <taxon>Kribbellaceae</taxon>
        <taxon>Kribbella</taxon>
    </lineage>
</organism>
<reference evidence="3 4" key="1">
    <citation type="submission" date="2019-03" db="EMBL/GenBank/DDBJ databases">
        <title>Draft genome sequences of novel Actinobacteria.</title>
        <authorList>
            <person name="Sahin N."/>
            <person name="Ay H."/>
            <person name="Saygin H."/>
        </authorList>
    </citation>
    <scope>NUCLEOTIDE SEQUENCE [LARGE SCALE GENOMIC DNA]</scope>
    <source>
        <strain evidence="3 4">JCM 30547</strain>
    </source>
</reference>
<feature type="region of interest" description="Disordered" evidence="1">
    <location>
        <begin position="43"/>
        <end position="62"/>
    </location>
</feature>